<reference evidence="2 3" key="1">
    <citation type="submission" date="2022-08" db="EMBL/GenBank/DDBJ databases">
        <title>Bacterial and archaeal communities from various locations to study Microbial Dark Matter (Phase II).</title>
        <authorList>
            <person name="Stepanauskas R."/>
        </authorList>
    </citation>
    <scope>NUCLEOTIDE SEQUENCE [LARGE SCALE GENOMIC DNA]</scope>
    <source>
        <strain evidence="2 3">PD1</strain>
    </source>
</reference>
<feature type="domain" description="N-acetyltransferase" evidence="1">
    <location>
        <begin position="178"/>
        <end position="324"/>
    </location>
</feature>
<evidence type="ECO:0000313" key="3">
    <source>
        <dbReference type="Proteomes" id="UP001204798"/>
    </source>
</evidence>
<dbReference type="RefSeq" id="WP_259098993.1">
    <property type="nucleotide sequence ID" value="NZ_CP130454.1"/>
</dbReference>
<feature type="domain" description="N-acetyltransferase" evidence="1">
    <location>
        <begin position="1"/>
        <end position="172"/>
    </location>
</feature>
<dbReference type="EMBL" id="JANUCP010000005">
    <property type="protein sequence ID" value="MCS3920310.1"/>
    <property type="molecule type" value="Genomic_DNA"/>
</dbReference>
<evidence type="ECO:0000313" key="2">
    <source>
        <dbReference type="EMBL" id="MCS3920310.1"/>
    </source>
</evidence>
<sequence length="324" mass="37072">MEVVPFEPQMAEQVIGLWNRCIGTHYPLTERLFRQNVLGDPFLQREGNLVALEGKRVIGWVLSRYLAEVPSELASYKGHASIGALCVDPEFQRRGVANALYEAAEAFLRSQGAKRISVVHYPYHLTPGVPNEAADLKAFLERKGFSGWRETYDLRRQLVDYEIPTEVEKRLREQNPKVVIRPAREGEQKAIVEFVGREFPGGWHYDTKRFFDKGGDPSDIVIVVENDEIIGFCHTFTPESIELRGSTHWFPLLQGRWGGLGPIGIAAAHRGRGLGLALLCYSVWHNKRRGVTDMVIDWTDLVDFYSRIGFKIWKRYWQGQKTLE</sequence>
<accession>A0ABT2ER23</accession>
<organism evidence="2 3">
    <name type="scientific">Candidatus Fervidibacter sacchari</name>
    <dbReference type="NCBI Taxonomy" id="1448929"/>
    <lineage>
        <taxon>Bacteria</taxon>
        <taxon>Candidatus Fervidibacterota</taxon>
        <taxon>Candidatus Fervidibacter</taxon>
    </lineage>
</organism>
<protein>
    <submittedName>
        <fullName evidence="2">N-acetyltransferase YhbS</fullName>
    </submittedName>
</protein>
<dbReference type="PANTHER" id="PTHR43617">
    <property type="entry name" value="L-AMINO ACID N-ACETYLTRANSFERASE"/>
    <property type="match status" value="1"/>
</dbReference>
<dbReference type="Gene3D" id="3.40.630.30">
    <property type="match status" value="2"/>
</dbReference>
<dbReference type="CDD" id="cd04301">
    <property type="entry name" value="NAT_SF"/>
    <property type="match status" value="2"/>
</dbReference>
<name>A0ABT2ER23_9BACT</name>
<dbReference type="InterPro" id="IPR000182">
    <property type="entry name" value="GNAT_dom"/>
</dbReference>
<dbReference type="Pfam" id="PF00583">
    <property type="entry name" value="Acetyltransf_1"/>
    <property type="match status" value="1"/>
</dbReference>
<dbReference type="SUPFAM" id="SSF55729">
    <property type="entry name" value="Acyl-CoA N-acyltransferases (Nat)"/>
    <property type="match status" value="2"/>
</dbReference>
<dbReference type="InterPro" id="IPR016181">
    <property type="entry name" value="Acyl_CoA_acyltransferase"/>
</dbReference>
<keyword evidence="3" id="KW-1185">Reference proteome</keyword>
<dbReference type="Proteomes" id="UP001204798">
    <property type="component" value="Unassembled WGS sequence"/>
</dbReference>
<gene>
    <name evidence="2" type="ORF">M2350_002739</name>
</gene>
<comment type="caution">
    <text evidence="2">The sequence shown here is derived from an EMBL/GenBank/DDBJ whole genome shotgun (WGS) entry which is preliminary data.</text>
</comment>
<evidence type="ECO:0000259" key="1">
    <source>
        <dbReference type="PROSITE" id="PS51186"/>
    </source>
</evidence>
<dbReference type="InterPro" id="IPR050276">
    <property type="entry name" value="MshD_Acetyltransferase"/>
</dbReference>
<dbReference type="PROSITE" id="PS51186">
    <property type="entry name" value="GNAT"/>
    <property type="match status" value="2"/>
</dbReference>
<proteinExistence type="predicted"/>
<dbReference type="Pfam" id="PF13508">
    <property type="entry name" value="Acetyltransf_7"/>
    <property type="match status" value="1"/>
</dbReference>